<feature type="region of interest" description="Disordered" evidence="1">
    <location>
        <begin position="1462"/>
        <end position="1495"/>
    </location>
</feature>
<organism evidence="2 3">
    <name type="scientific">Volvox africanus</name>
    <dbReference type="NCBI Taxonomy" id="51714"/>
    <lineage>
        <taxon>Eukaryota</taxon>
        <taxon>Viridiplantae</taxon>
        <taxon>Chlorophyta</taxon>
        <taxon>core chlorophytes</taxon>
        <taxon>Chlorophyceae</taxon>
        <taxon>CS clade</taxon>
        <taxon>Chlamydomonadales</taxon>
        <taxon>Volvocaceae</taxon>
        <taxon>Volvox</taxon>
    </lineage>
</organism>
<reference evidence="2 3" key="1">
    <citation type="journal article" date="2023" name="IScience">
        <title>Expanded male sex-determining region conserved during the evolution of homothallism in the green alga Volvox.</title>
        <authorList>
            <person name="Yamamoto K."/>
            <person name="Matsuzaki R."/>
            <person name="Mahakham W."/>
            <person name="Heman W."/>
            <person name="Sekimoto H."/>
            <person name="Kawachi M."/>
            <person name="Minakuchi Y."/>
            <person name="Toyoda A."/>
            <person name="Nozaki H."/>
        </authorList>
    </citation>
    <scope>NUCLEOTIDE SEQUENCE [LARGE SCALE GENOMIC DNA]</scope>
    <source>
        <strain evidence="2 3">NIES-4468</strain>
    </source>
</reference>
<evidence type="ECO:0000313" key="2">
    <source>
        <dbReference type="EMBL" id="GLI69664.1"/>
    </source>
</evidence>
<feature type="region of interest" description="Disordered" evidence="1">
    <location>
        <begin position="629"/>
        <end position="656"/>
    </location>
</feature>
<feature type="compositionally biased region" description="Gly residues" evidence="1">
    <location>
        <begin position="1484"/>
        <end position="1495"/>
    </location>
</feature>
<feature type="region of interest" description="Disordered" evidence="1">
    <location>
        <begin position="757"/>
        <end position="786"/>
    </location>
</feature>
<evidence type="ECO:0000313" key="3">
    <source>
        <dbReference type="Proteomes" id="UP001165090"/>
    </source>
</evidence>
<feature type="compositionally biased region" description="Polar residues" evidence="1">
    <location>
        <begin position="776"/>
        <end position="786"/>
    </location>
</feature>
<feature type="compositionally biased region" description="Gly residues" evidence="1">
    <location>
        <begin position="1414"/>
        <end position="1425"/>
    </location>
</feature>
<comment type="caution">
    <text evidence="2">The sequence shown here is derived from an EMBL/GenBank/DDBJ whole genome shotgun (WGS) entry which is preliminary data.</text>
</comment>
<feature type="region of interest" description="Disordered" evidence="1">
    <location>
        <begin position="331"/>
        <end position="353"/>
    </location>
</feature>
<accession>A0ABQ5SJR9</accession>
<feature type="compositionally biased region" description="Low complexity" evidence="1">
    <location>
        <begin position="340"/>
        <end position="351"/>
    </location>
</feature>
<sequence length="1495" mass="156814">MQTVTTFFSGSRNPFWPLPRSRQIHISVIPSSLGRSCAHRLDCRGRGNAPSQLCRLRLHTACCAASEIIAEVLNEEHRRAKPVSLLELLDLQGLGVATEITRKFSTKFASVTLEASWDDDPSGAGRMSSRRLAVLAVHQEWLVARSSLVGRLMDSVERLRPGYLPRELLDRVHASRAAAGLTPDSEALDGPSLLLLAALLVPHEQLSALLDRVLTVTREDLLASPSYRGRPDLVPFLDRGLLLLRASALRSVEMATFRATHVKEALELEAELRRQQLTRQPRREEASSGVLGLWFRESKVASGGSSGPVASARAANERLYAGQLASAAHPWMNPEERGRASTAAAGRSGPRGLPGGRMGLASFRPLPGAALYSNPGLSGNGAFGSSDRLSFSRLDSSVTDLLAKADYEVPAAALSTFARLHRTALLDLLSSWQWRQLVGTEGDPAALRGALGNVAGNVPGFYSSRCSHATSLKPAGPLQVTRRTRIDVAPGPELDSLRALARGRGSEVLQVVHPLAWKQVVAKGEWEYWREAYRLWGRYATMPPSCRSASLTLVLTPTQVPYVGLLEAEAAGRAAAASVAVTSSVIADDLDMSSLTSMSSLDFDDAPLPAGITIPGTAADAMTASTLRTSASGTSGGAQQRVSDASASKPASAIGGTSVQTETTLQVFVPPEELRHFLLALLDLLPSHIGDGQAAGGPAAVAMAAAPPMSQPSQVPPPGVHSSGLGGPAFDTEPPSWGWLPADATALQIRYCPARSVSDTGPGTAERLVGGAKSGSPLSSGDTASTAPSLLIPEEAQLSCYELRWALGSATLTTAPAGPSASSAYSRINVPSRASSLDRYGNTPKPWRGFDSGFGSTSASAAVRWCAPMRLTQAQLMSLVNIFTDVAQQLPDMYGIQPQKLVVPTLSPLERLVSAVKGIAGSVVRVMGLLALLAVPLAAAVKAGGGDLNAMVRAAGPGCDGGRLARSLAAAAVATVRSVQLPRRDAATTAPWTASNADASDTARAAAFAPQRGGHGRNGRGATAAPASGIPAAELATLCRRLEAAMEGRMWLEVSGTPAASVVTGVLPRWLETSVLLDPSREPERQAAALASWPEFQLVVERRIAQGDRDDMGVLGCKPVNAAARAVLTEFPLSAILRGRSTERPVSVHLEGLTRTRIEQGKATPGRFDMPYQPARFQKLPTMADSLLVAPKLPVQPAPCAQQLQQERQSSISTGERESRDLVGEEDLQRQSGVERQPGNHDVASVMTETPSSTAQPWLEALTSPSPSRGSEAVTKAGREGTASDASVVVLKLELRPSLEAARHAVQGKAGRHQREFAQADVVVRPWYDSDSLLCWLEGGVQLPTLATEMAGGLLAQEEPARTAFLLAYENLTGKAVATAPYEDRSASAASVFEAPERTVVGREPAATAAVSGDDGGGGGVGGRSEGPVLKPQQLSEQQLQEAVQQLLSSLGVPESNVRVASSRAGAGGGHIPTENGPQAAAAIGGGQGGIGSGR</sequence>
<dbReference type="EMBL" id="BSDZ01000086">
    <property type="protein sequence ID" value="GLI69664.1"/>
    <property type="molecule type" value="Genomic_DNA"/>
</dbReference>
<evidence type="ECO:0000256" key="1">
    <source>
        <dbReference type="SAM" id="MobiDB-lite"/>
    </source>
</evidence>
<keyword evidence="3" id="KW-1185">Reference proteome</keyword>
<protein>
    <submittedName>
        <fullName evidence="2">Uncharacterized protein</fullName>
    </submittedName>
</protein>
<feature type="region of interest" description="Disordered" evidence="1">
    <location>
        <begin position="1199"/>
        <end position="1281"/>
    </location>
</feature>
<feature type="compositionally biased region" description="Basic and acidic residues" evidence="1">
    <location>
        <begin position="1215"/>
        <end position="1229"/>
    </location>
</feature>
<feature type="compositionally biased region" description="Polar residues" evidence="1">
    <location>
        <begin position="1247"/>
        <end position="1256"/>
    </location>
</feature>
<feature type="compositionally biased region" description="Polar residues" evidence="1">
    <location>
        <begin position="1202"/>
        <end position="1214"/>
    </location>
</feature>
<proteinExistence type="predicted"/>
<name>A0ABQ5SJR9_9CHLO</name>
<gene>
    <name evidence="2" type="ORF">VaNZ11_014341</name>
</gene>
<dbReference type="Proteomes" id="UP001165090">
    <property type="component" value="Unassembled WGS sequence"/>
</dbReference>
<feature type="compositionally biased region" description="Polar residues" evidence="1">
    <location>
        <begin position="629"/>
        <end position="646"/>
    </location>
</feature>
<feature type="region of interest" description="Disordered" evidence="1">
    <location>
        <begin position="1403"/>
        <end position="1429"/>
    </location>
</feature>